<gene>
    <name evidence="2" type="ORF">QN277_003663</name>
</gene>
<dbReference type="GO" id="GO:0004523">
    <property type="term" value="F:RNA-DNA hybrid ribonuclease activity"/>
    <property type="evidence" value="ECO:0007669"/>
    <property type="project" value="InterPro"/>
</dbReference>
<sequence>MSSFHRNPSFHCSSEESVLHVIRDCERGWLNWNTKHKPGKKKFQNFPWSRIFSLGCWILWTSRCKSLFQGESIDTKEMLYLCNYFLLESSVNYNLSHQISQLDNDRNEEKSWTPPTGNVVCIDVDGSVRQQFQAACGGVIRDSRGHWLMGFYKALGLQTVIEAELYAIMLRLTMAQQLGLQQILLYLDSLDVVNILMRDCCYADHPLRDIIGNIRDLLFRDWDVKLYYTSRDNIACADYLAKEGHNALDVVDVILIPTVPAGCRDMVLKDQLACQS</sequence>
<dbReference type="EMBL" id="JAWXYG010000010">
    <property type="protein sequence ID" value="KAK4260567.1"/>
    <property type="molecule type" value="Genomic_DNA"/>
</dbReference>
<reference evidence="2" key="1">
    <citation type="submission" date="2023-10" db="EMBL/GenBank/DDBJ databases">
        <title>Chromosome-level genome of the transformable northern wattle, Acacia crassicarpa.</title>
        <authorList>
            <person name="Massaro I."/>
            <person name="Sinha N.R."/>
            <person name="Poethig S."/>
            <person name="Leichty A.R."/>
        </authorList>
    </citation>
    <scope>NUCLEOTIDE SEQUENCE</scope>
    <source>
        <strain evidence="2">Acra3RX</strain>
        <tissue evidence="2">Leaf</tissue>
    </source>
</reference>
<comment type="caution">
    <text evidence="2">The sequence shown here is derived from an EMBL/GenBank/DDBJ whole genome shotgun (WGS) entry which is preliminary data.</text>
</comment>
<dbReference type="InterPro" id="IPR036397">
    <property type="entry name" value="RNaseH_sf"/>
</dbReference>
<dbReference type="PANTHER" id="PTHR47723">
    <property type="entry name" value="OS05G0353850 PROTEIN"/>
    <property type="match status" value="1"/>
</dbReference>
<dbReference type="Proteomes" id="UP001293593">
    <property type="component" value="Unassembled WGS sequence"/>
</dbReference>
<evidence type="ECO:0000259" key="1">
    <source>
        <dbReference type="Pfam" id="PF13456"/>
    </source>
</evidence>
<name>A0AAE1J1B0_9FABA</name>
<feature type="domain" description="RNase H type-1" evidence="1">
    <location>
        <begin position="124"/>
        <end position="243"/>
    </location>
</feature>
<protein>
    <recommendedName>
        <fullName evidence="1">RNase H type-1 domain-containing protein</fullName>
    </recommendedName>
</protein>
<organism evidence="2 3">
    <name type="scientific">Acacia crassicarpa</name>
    <name type="common">northern wattle</name>
    <dbReference type="NCBI Taxonomy" id="499986"/>
    <lineage>
        <taxon>Eukaryota</taxon>
        <taxon>Viridiplantae</taxon>
        <taxon>Streptophyta</taxon>
        <taxon>Embryophyta</taxon>
        <taxon>Tracheophyta</taxon>
        <taxon>Spermatophyta</taxon>
        <taxon>Magnoliopsida</taxon>
        <taxon>eudicotyledons</taxon>
        <taxon>Gunneridae</taxon>
        <taxon>Pentapetalae</taxon>
        <taxon>rosids</taxon>
        <taxon>fabids</taxon>
        <taxon>Fabales</taxon>
        <taxon>Fabaceae</taxon>
        <taxon>Caesalpinioideae</taxon>
        <taxon>mimosoid clade</taxon>
        <taxon>Acacieae</taxon>
        <taxon>Acacia</taxon>
    </lineage>
</organism>
<dbReference type="Gene3D" id="3.30.420.10">
    <property type="entry name" value="Ribonuclease H-like superfamily/Ribonuclease H"/>
    <property type="match status" value="1"/>
</dbReference>
<dbReference type="AlphaFoldDB" id="A0AAE1J1B0"/>
<dbReference type="InterPro" id="IPR002156">
    <property type="entry name" value="RNaseH_domain"/>
</dbReference>
<dbReference type="InterPro" id="IPR053151">
    <property type="entry name" value="RNase_H-like"/>
</dbReference>
<dbReference type="GO" id="GO:0003676">
    <property type="term" value="F:nucleic acid binding"/>
    <property type="evidence" value="ECO:0007669"/>
    <property type="project" value="InterPro"/>
</dbReference>
<accession>A0AAE1J1B0</accession>
<dbReference type="CDD" id="cd06222">
    <property type="entry name" value="RNase_H_like"/>
    <property type="match status" value="1"/>
</dbReference>
<keyword evidence="3" id="KW-1185">Reference proteome</keyword>
<evidence type="ECO:0000313" key="3">
    <source>
        <dbReference type="Proteomes" id="UP001293593"/>
    </source>
</evidence>
<dbReference type="Pfam" id="PF13456">
    <property type="entry name" value="RVT_3"/>
    <property type="match status" value="1"/>
</dbReference>
<evidence type="ECO:0000313" key="2">
    <source>
        <dbReference type="EMBL" id="KAK4260567.1"/>
    </source>
</evidence>
<dbReference type="PANTHER" id="PTHR47723:SF19">
    <property type="entry name" value="POLYNUCLEOTIDYL TRANSFERASE, RIBONUCLEASE H-LIKE SUPERFAMILY PROTEIN"/>
    <property type="match status" value="1"/>
</dbReference>
<proteinExistence type="predicted"/>
<dbReference type="SUPFAM" id="SSF53098">
    <property type="entry name" value="Ribonuclease H-like"/>
    <property type="match status" value="1"/>
</dbReference>
<dbReference type="InterPro" id="IPR012337">
    <property type="entry name" value="RNaseH-like_sf"/>
</dbReference>
<dbReference type="InterPro" id="IPR044730">
    <property type="entry name" value="RNase_H-like_dom_plant"/>
</dbReference>